<keyword evidence="1" id="KW-0732">Signal</keyword>
<dbReference type="NCBIfam" id="TIGR04183">
    <property type="entry name" value="Por_Secre_tail"/>
    <property type="match status" value="1"/>
</dbReference>
<dbReference type="Proteomes" id="UP000291142">
    <property type="component" value="Unassembled WGS sequence"/>
</dbReference>
<comment type="caution">
    <text evidence="2">The sequence shown here is derived from an EMBL/GenBank/DDBJ whole genome shotgun (WGS) entry which is preliminary data.</text>
</comment>
<dbReference type="SUPFAM" id="SSF52058">
    <property type="entry name" value="L domain-like"/>
    <property type="match status" value="2"/>
</dbReference>
<gene>
    <name evidence="2" type="ORF">EYD45_02240</name>
</gene>
<keyword evidence="3" id="KW-1185">Reference proteome</keyword>
<sequence length="668" mass="70530">MYFGVLLTQNVSKMKKNLLFLTTLLICEILFSQTFTDNFITYQVISSTPPYTVQVTGYDFTNGSQDVTIPATISNNSITYTVTVIGDQAFLGNTATGAQITSVTIPNSVTFIGYRSFQSNLLTSVVIPDSVTQLGGLTFGENPQLSSVTLSANLTDIAQFSFVSCAITSIIIPSSVTSIGSNAFSNNQLTSVTIPSNVNSLGTRAFFGNPLTCVISQNSTPPTIDTPTGPNTSSDTFFGSRSNINLTIPSNTASAYANATWTGFNSVAEGLTGSFIVDNITYSPISSNTVRTSGYNTAGGSDVVIPATVTRGCVTYDVTEVGFFSQKNLTSVTIPTSVISILPGAFSNNPNLTSAPLHNAITSIGGFAFNNCGLTSVNIPTSMTSIEIGSFGSNNITTVTIPDNITSLGNSAFQVNDISNVVLSNNLTSIGDFTFENNNILSISFPSSLTTIGQSAFMNNDLTSVNIPNGVTDIPESAFLQNNITSVTIPNSVTSIGTAAFRSNQLTTVTIPASVTSIGDRAFNNNPFTDVTSLATTPPTITTTGDFMDTFASNRGTIHLHIPAGTLADYVTNPGALWTGFSPVTQDASLSTSSFELESDIKIISTSNQLEVKHSNSIKLETLAIYNISGAKIIEGKKSTISTEVLSNGIYILELKFDKGRIAKKFVK</sequence>
<dbReference type="AlphaFoldDB" id="A0A4Q9FGY0"/>
<evidence type="ECO:0000313" key="3">
    <source>
        <dbReference type="Proteomes" id="UP000291142"/>
    </source>
</evidence>
<dbReference type="Gene3D" id="3.40.50.12480">
    <property type="match status" value="1"/>
</dbReference>
<evidence type="ECO:0000256" key="1">
    <source>
        <dbReference type="ARBA" id="ARBA00022729"/>
    </source>
</evidence>
<dbReference type="InterPro" id="IPR053139">
    <property type="entry name" value="Surface_bspA-like"/>
</dbReference>
<protein>
    <submittedName>
        <fullName evidence="2">T9SS type A sorting domain-containing protein</fullName>
    </submittedName>
</protein>
<dbReference type="InterPro" id="IPR026906">
    <property type="entry name" value="LRR_5"/>
</dbReference>
<accession>A0A4Q9FGY0</accession>
<organism evidence="2 3">
    <name type="scientific">Hyunsoonleella flava</name>
    <dbReference type="NCBI Taxonomy" id="2527939"/>
    <lineage>
        <taxon>Bacteria</taxon>
        <taxon>Pseudomonadati</taxon>
        <taxon>Bacteroidota</taxon>
        <taxon>Flavobacteriia</taxon>
        <taxon>Flavobacteriales</taxon>
        <taxon>Flavobacteriaceae</taxon>
    </lineage>
</organism>
<dbReference type="EMBL" id="SIRT01000001">
    <property type="protein sequence ID" value="TBN06723.1"/>
    <property type="molecule type" value="Genomic_DNA"/>
</dbReference>
<evidence type="ECO:0000313" key="2">
    <source>
        <dbReference type="EMBL" id="TBN06723.1"/>
    </source>
</evidence>
<dbReference type="Pfam" id="PF13306">
    <property type="entry name" value="LRR_5"/>
    <property type="match status" value="2"/>
</dbReference>
<dbReference type="InterPro" id="IPR026444">
    <property type="entry name" value="Secre_tail"/>
</dbReference>
<dbReference type="PANTHER" id="PTHR45661:SF3">
    <property type="entry name" value="IG-LIKE DOMAIN-CONTAINING PROTEIN"/>
    <property type="match status" value="1"/>
</dbReference>
<dbReference type="InterPro" id="IPR032675">
    <property type="entry name" value="LRR_dom_sf"/>
</dbReference>
<reference evidence="2 3" key="1">
    <citation type="submission" date="2019-02" db="EMBL/GenBank/DDBJ databases">
        <title>Hyunsoonleella sp., isolated from marine sediment.</title>
        <authorList>
            <person name="Liu B.-T."/>
        </authorList>
    </citation>
    <scope>NUCLEOTIDE SEQUENCE [LARGE SCALE GENOMIC DNA]</scope>
    <source>
        <strain evidence="2 3">T58</strain>
    </source>
</reference>
<dbReference type="PANTHER" id="PTHR45661">
    <property type="entry name" value="SURFACE ANTIGEN"/>
    <property type="match status" value="1"/>
</dbReference>
<proteinExistence type="predicted"/>
<dbReference type="Gene3D" id="3.80.10.10">
    <property type="entry name" value="Ribonuclease Inhibitor"/>
    <property type="match status" value="3"/>
</dbReference>
<name>A0A4Q9FGY0_9FLAO</name>
<dbReference type="OrthoDB" id="1385830at2"/>